<dbReference type="InterPro" id="IPR041756">
    <property type="entry name" value="M28_SGAP-like"/>
</dbReference>
<dbReference type="GO" id="GO:0008235">
    <property type="term" value="F:metalloexopeptidase activity"/>
    <property type="evidence" value="ECO:0007669"/>
    <property type="project" value="InterPro"/>
</dbReference>
<keyword evidence="7 13" id="KW-0645">Protease</keyword>
<sequence length="517" mass="55060">MLFAVAFIACALASAAPVEDAEAAWPQSALPYWRKPFVSSFALQGRIRTSALVAGAKTLETIAYSTPARNRLMGTKGHNDTVTYLYNQLTALNYYNVTLQPWQGLIQLSGTAALFVNTWNISTIVAQFSPSGNISAPLTAVANLGCNATDYPPAVRGNIALVSRGSCTFASKSALAGAAGAQGAVIYNNIPGGIPGMTLGTEPSPFGPTVPTLGISRENGTDLVSRLASGPVVGNLYVKTDIANATTYNVLAETEHGDDENVLVLGAHSDSVDAGPGINDNGSGSIGILEVAKQLAAFRVRNSVRFAWWSGEEEGLLGSTYYVEHLSEEERAKIRLYLNFDMIASPNYIYGIFDGDGSSFNQSGPTGSADIQSFFQRFFKWRRLNHTAIPFNGRSDYAPFTAAGIPAGGIETGAEEIKTPAQAAQFGGQAGIALDANYHGPGDNFTNLALVPFTVNARAIAHGVATFARSFAGIHFNTTDDDDDDDEKRRHVRRTPVINYGGRIARARDVPARQYVV</sequence>
<protein>
    <recommendedName>
        <fullName evidence="13">Peptide hydrolase</fullName>
        <ecNumber evidence="13">3.4.-.-</ecNumber>
    </recommendedName>
</protein>
<evidence type="ECO:0000259" key="16">
    <source>
        <dbReference type="Pfam" id="PF04389"/>
    </source>
</evidence>
<evidence type="ECO:0000256" key="8">
    <source>
        <dbReference type="ARBA" id="ARBA00022723"/>
    </source>
</evidence>
<dbReference type="InterPro" id="IPR007484">
    <property type="entry name" value="Peptidase_M28"/>
</dbReference>
<dbReference type="InterPro" id="IPR003137">
    <property type="entry name" value="PA_domain"/>
</dbReference>
<gene>
    <name evidence="17" type="ORF">EJ06DRAFT_254966</name>
</gene>
<dbReference type="Pfam" id="PF02225">
    <property type="entry name" value="PA"/>
    <property type="match status" value="1"/>
</dbReference>
<dbReference type="CDD" id="cd03876">
    <property type="entry name" value="M28_SGAP_like"/>
    <property type="match status" value="1"/>
</dbReference>
<keyword evidence="10 13" id="KW-0378">Hydrolase</keyword>
<evidence type="ECO:0000256" key="1">
    <source>
        <dbReference type="ARBA" id="ARBA00001947"/>
    </source>
</evidence>
<evidence type="ECO:0000256" key="5">
    <source>
        <dbReference type="ARBA" id="ARBA00022438"/>
    </source>
</evidence>
<dbReference type="PANTHER" id="PTHR12147">
    <property type="entry name" value="METALLOPEPTIDASE M28 FAMILY MEMBER"/>
    <property type="match status" value="1"/>
</dbReference>
<evidence type="ECO:0000256" key="11">
    <source>
        <dbReference type="ARBA" id="ARBA00022833"/>
    </source>
</evidence>
<reference evidence="17" key="1">
    <citation type="journal article" date="2020" name="Stud. Mycol.">
        <title>101 Dothideomycetes genomes: a test case for predicting lifestyles and emergence of pathogens.</title>
        <authorList>
            <person name="Haridas S."/>
            <person name="Albert R."/>
            <person name="Binder M."/>
            <person name="Bloem J."/>
            <person name="Labutti K."/>
            <person name="Salamov A."/>
            <person name="Andreopoulos B."/>
            <person name="Baker S."/>
            <person name="Barry K."/>
            <person name="Bills G."/>
            <person name="Bluhm B."/>
            <person name="Cannon C."/>
            <person name="Castanera R."/>
            <person name="Culley D."/>
            <person name="Daum C."/>
            <person name="Ezra D."/>
            <person name="Gonzalez J."/>
            <person name="Henrissat B."/>
            <person name="Kuo A."/>
            <person name="Liang C."/>
            <person name="Lipzen A."/>
            <person name="Lutzoni F."/>
            <person name="Magnuson J."/>
            <person name="Mondo S."/>
            <person name="Nolan M."/>
            <person name="Ohm R."/>
            <person name="Pangilinan J."/>
            <person name="Park H.-J."/>
            <person name="Ramirez L."/>
            <person name="Alfaro M."/>
            <person name="Sun H."/>
            <person name="Tritt A."/>
            <person name="Yoshinaga Y."/>
            <person name="Zwiers L.-H."/>
            <person name="Turgeon B."/>
            <person name="Goodwin S."/>
            <person name="Spatafora J."/>
            <person name="Crous P."/>
            <person name="Grigoriev I."/>
        </authorList>
    </citation>
    <scope>NUCLEOTIDE SEQUENCE</scope>
    <source>
        <strain evidence="17">CBS 262.69</strain>
    </source>
</reference>
<dbReference type="Gene3D" id="3.40.630.10">
    <property type="entry name" value="Zn peptidases"/>
    <property type="match status" value="1"/>
</dbReference>
<evidence type="ECO:0000313" key="17">
    <source>
        <dbReference type="EMBL" id="KAF2396070.1"/>
    </source>
</evidence>
<name>A0A6G1HJ84_9PEZI</name>
<comment type="cofactor">
    <cofactor evidence="1">
        <name>Zn(2+)</name>
        <dbReference type="ChEBI" id="CHEBI:29105"/>
    </cofactor>
</comment>
<dbReference type="GO" id="GO:0004177">
    <property type="term" value="F:aminopeptidase activity"/>
    <property type="evidence" value="ECO:0007669"/>
    <property type="project" value="UniProtKB-KW"/>
</dbReference>
<dbReference type="PANTHER" id="PTHR12147:SF26">
    <property type="entry name" value="PEPTIDASE M28 DOMAIN-CONTAINING PROTEIN"/>
    <property type="match status" value="1"/>
</dbReference>
<evidence type="ECO:0000256" key="10">
    <source>
        <dbReference type="ARBA" id="ARBA00022801"/>
    </source>
</evidence>
<keyword evidence="8 13" id="KW-0479">Metal-binding</keyword>
<evidence type="ECO:0000256" key="4">
    <source>
        <dbReference type="ARBA" id="ARBA00005957"/>
    </source>
</evidence>
<evidence type="ECO:0000256" key="9">
    <source>
        <dbReference type="ARBA" id="ARBA00022729"/>
    </source>
</evidence>
<dbReference type="InterPro" id="IPR045175">
    <property type="entry name" value="M28_fam"/>
</dbReference>
<evidence type="ECO:0000256" key="6">
    <source>
        <dbReference type="ARBA" id="ARBA00022525"/>
    </source>
</evidence>
<dbReference type="Pfam" id="PF04389">
    <property type="entry name" value="Peptidase_M28"/>
    <property type="match status" value="1"/>
</dbReference>
<evidence type="ECO:0000256" key="13">
    <source>
        <dbReference type="RuleBase" id="RU361240"/>
    </source>
</evidence>
<dbReference type="GO" id="GO:0046872">
    <property type="term" value="F:metal ion binding"/>
    <property type="evidence" value="ECO:0007669"/>
    <property type="project" value="UniProtKB-KW"/>
</dbReference>
<dbReference type="EC" id="3.4.-.-" evidence="13"/>
<keyword evidence="18" id="KW-1185">Reference proteome</keyword>
<comment type="subcellular location">
    <subcellularLocation>
        <location evidence="2">Secreted</location>
    </subcellularLocation>
</comment>
<keyword evidence="9 14" id="KW-0732">Signal</keyword>
<dbReference type="InterPro" id="IPR046450">
    <property type="entry name" value="PA_dom_sf"/>
</dbReference>
<keyword evidence="11 13" id="KW-0862">Zinc</keyword>
<feature type="chain" id="PRO_5026311043" description="Peptide hydrolase" evidence="14">
    <location>
        <begin position="16"/>
        <end position="517"/>
    </location>
</feature>
<proteinExistence type="inferred from homology"/>
<comment type="similarity">
    <text evidence="4">Belongs to the peptidase M28 family. M28A subfamily.</text>
</comment>
<evidence type="ECO:0000256" key="2">
    <source>
        <dbReference type="ARBA" id="ARBA00004613"/>
    </source>
</evidence>
<dbReference type="SUPFAM" id="SSF52025">
    <property type="entry name" value="PA domain"/>
    <property type="match status" value="1"/>
</dbReference>
<dbReference type="AlphaFoldDB" id="A0A6G1HJ84"/>
<dbReference type="Proteomes" id="UP000799640">
    <property type="component" value="Unassembled WGS sequence"/>
</dbReference>
<dbReference type="OrthoDB" id="10013407at2759"/>
<dbReference type="Gene3D" id="3.50.30.30">
    <property type="match status" value="1"/>
</dbReference>
<feature type="signal peptide" evidence="14">
    <location>
        <begin position="1"/>
        <end position="15"/>
    </location>
</feature>
<evidence type="ECO:0000256" key="14">
    <source>
        <dbReference type="SAM" id="SignalP"/>
    </source>
</evidence>
<evidence type="ECO:0000259" key="15">
    <source>
        <dbReference type="Pfam" id="PF02225"/>
    </source>
</evidence>
<feature type="domain" description="Peptidase M28" evidence="16">
    <location>
        <begin position="249"/>
        <end position="452"/>
    </location>
</feature>
<dbReference type="EMBL" id="ML996709">
    <property type="protein sequence ID" value="KAF2396070.1"/>
    <property type="molecule type" value="Genomic_DNA"/>
</dbReference>
<evidence type="ECO:0000256" key="7">
    <source>
        <dbReference type="ARBA" id="ARBA00022670"/>
    </source>
</evidence>
<organism evidence="17 18">
    <name type="scientific">Trichodelitschia bisporula</name>
    <dbReference type="NCBI Taxonomy" id="703511"/>
    <lineage>
        <taxon>Eukaryota</taxon>
        <taxon>Fungi</taxon>
        <taxon>Dikarya</taxon>
        <taxon>Ascomycota</taxon>
        <taxon>Pezizomycotina</taxon>
        <taxon>Dothideomycetes</taxon>
        <taxon>Dothideomycetes incertae sedis</taxon>
        <taxon>Phaeotrichales</taxon>
        <taxon>Phaeotrichaceae</taxon>
        <taxon>Trichodelitschia</taxon>
    </lineage>
</organism>
<evidence type="ECO:0000256" key="12">
    <source>
        <dbReference type="ARBA" id="ARBA00023180"/>
    </source>
</evidence>
<dbReference type="GO" id="GO:0005576">
    <property type="term" value="C:extracellular region"/>
    <property type="evidence" value="ECO:0007669"/>
    <property type="project" value="UniProtKB-SubCell"/>
</dbReference>
<keyword evidence="12" id="KW-0325">Glycoprotein</keyword>
<keyword evidence="5 17" id="KW-0031">Aminopeptidase</keyword>
<feature type="domain" description="PA" evidence="15">
    <location>
        <begin position="135"/>
        <end position="223"/>
    </location>
</feature>
<evidence type="ECO:0000256" key="3">
    <source>
        <dbReference type="ARBA" id="ARBA00005634"/>
    </source>
</evidence>
<dbReference type="SUPFAM" id="SSF53187">
    <property type="entry name" value="Zn-dependent exopeptidases"/>
    <property type="match status" value="1"/>
</dbReference>
<dbReference type="GO" id="GO:0006508">
    <property type="term" value="P:proteolysis"/>
    <property type="evidence" value="ECO:0007669"/>
    <property type="project" value="UniProtKB-KW"/>
</dbReference>
<dbReference type="FunFam" id="3.40.630.10:FF:000054">
    <property type="entry name" value="Peptide hydrolase"/>
    <property type="match status" value="1"/>
</dbReference>
<evidence type="ECO:0000313" key="18">
    <source>
        <dbReference type="Proteomes" id="UP000799640"/>
    </source>
</evidence>
<accession>A0A6G1HJ84</accession>
<keyword evidence="6" id="KW-0964">Secreted</keyword>
<comment type="similarity">
    <text evidence="3">Belongs to the peptidase M28 family. M28B subfamily.</text>
</comment>